<dbReference type="SMART" id="SM00331">
    <property type="entry name" value="PP2C_SIG"/>
    <property type="match status" value="1"/>
</dbReference>
<dbReference type="PANTHER" id="PTHR47992">
    <property type="entry name" value="PROTEIN PHOSPHATASE"/>
    <property type="match status" value="1"/>
</dbReference>
<dbReference type="Pfam" id="PF13672">
    <property type="entry name" value="PP2C_2"/>
    <property type="match status" value="1"/>
</dbReference>
<feature type="domain" description="PPM-type phosphatase" evidence="1">
    <location>
        <begin position="1"/>
        <end position="236"/>
    </location>
</feature>
<protein>
    <submittedName>
        <fullName evidence="2">Protein phosphatase</fullName>
    </submittedName>
</protein>
<reference evidence="2 3" key="1">
    <citation type="submission" date="2017-04" db="EMBL/GenBank/DDBJ databases">
        <authorList>
            <person name="Afonso C.L."/>
            <person name="Miller P.J."/>
            <person name="Scott M.A."/>
            <person name="Spackman E."/>
            <person name="Goraichik I."/>
            <person name="Dimitrov K.M."/>
            <person name="Suarez D.L."/>
            <person name="Swayne D.E."/>
        </authorList>
    </citation>
    <scope>NUCLEOTIDE SEQUENCE [LARGE SCALE GENOMIC DNA]</scope>
    <source>
        <strain evidence="2 3">DSM 12555</strain>
    </source>
</reference>
<dbReference type="SMART" id="SM00332">
    <property type="entry name" value="PP2Cc"/>
    <property type="match status" value="1"/>
</dbReference>
<dbReference type="CDD" id="cd00143">
    <property type="entry name" value="PP2Cc"/>
    <property type="match status" value="1"/>
</dbReference>
<evidence type="ECO:0000313" key="2">
    <source>
        <dbReference type="EMBL" id="SMC21594.1"/>
    </source>
</evidence>
<gene>
    <name evidence="2" type="ORF">SAMN02745134_01365</name>
</gene>
<dbReference type="RefSeq" id="WP_084114858.1">
    <property type="nucleotide sequence ID" value="NZ_FWXH01000003.1"/>
</dbReference>
<dbReference type="STRING" id="1121291.SAMN02745134_01365"/>
<proteinExistence type="predicted"/>
<dbReference type="Gene3D" id="3.60.40.10">
    <property type="entry name" value="PPM-type phosphatase domain"/>
    <property type="match status" value="1"/>
</dbReference>
<dbReference type="InterPro" id="IPR036457">
    <property type="entry name" value="PPM-type-like_dom_sf"/>
</dbReference>
<sequence>MVGILSDIGLVRKLNEDSVGLIEDDKKRLYIVADGMGGHNAGEIASKIAVESTIDYVNKEKEFNNPGEILTEAIKFANEKIFEKSEENLAMSGMGTTITACLICNKEMLVANVGDSSCFVVKKDFIEKVTKDHSLVQQLVDAGTITEEEAINHPNKNIITRALGTNNSVEVDIFKLNLEDIKKVVLCSDGLSNSVTKSEIYDIATKNNNKEACEKLIELSKLKGSNDNISVIIFEGKCNDD</sequence>
<dbReference type="PROSITE" id="PS51746">
    <property type="entry name" value="PPM_2"/>
    <property type="match status" value="1"/>
</dbReference>
<dbReference type="NCBIfam" id="NF033484">
    <property type="entry name" value="Stp1_PP2C_phos"/>
    <property type="match status" value="1"/>
</dbReference>
<name>A0A1W1XCR0_9CLOT</name>
<keyword evidence="3" id="KW-1185">Reference proteome</keyword>
<dbReference type="EMBL" id="FWXH01000003">
    <property type="protein sequence ID" value="SMC21594.1"/>
    <property type="molecule type" value="Genomic_DNA"/>
</dbReference>
<dbReference type="SUPFAM" id="SSF81606">
    <property type="entry name" value="PP2C-like"/>
    <property type="match status" value="1"/>
</dbReference>
<evidence type="ECO:0000313" key="3">
    <source>
        <dbReference type="Proteomes" id="UP000192468"/>
    </source>
</evidence>
<dbReference type="InterPro" id="IPR015655">
    <property type="entry name" value="PP2C"/>
</dbReference>
<dbReference type="Proteomes" id="UP000192468">
    <property type="component" value="Unassembled WGS sequence"/>
</dbReference>
<evidence type="ECO:0000259" key="1">
    <source>
        <dbReference type="PROSITE" id="PS51746"/>
    </source>
</evidence>
<organism evidence="2 3">
    <name type="scientific">Clostridium acidisoli DSM 12555</name>
    <dbReference type="NCBI Taxonomy" id="1121291"/>
    <lineage>
        <taxon>Bacteria</taxon>
        <taxon>Bacillati</taxon>
        <taxon>Bacillota</taxon>
        <taxon>Clostridia</taxon>
        <taxon>Eubacteriales</taxon>
        <taxon>Clostridiaceae</taxon>
        <taxon>Clostridium</taxon>
    </lineage>
</organism>
<dbReference type="GO" id="GO:0004722">
    <property type="term" value="F:protein serine/threonine phosphatase activity"/>
    <property type="evidence" value="ECO:0007669"/>
    <property type="project" value="InterPro"/>
</dbReference>
<dbReference type="AlphaFoldDB" id="A0A1W1XCR0"/>
<dbReference type="InterPro" id="IPR001932">
    <property type="entry name" value="PPM-type_phosphatase-like_dom"/>
</dbReference>
<dbReference type="OrthoDB" id="9801841at2"/>
<accession>A0A1W1XCR0</accession>